<sequence length="310" mass="34235">MALRLELDFDKKKESTPVLDLTRFRITTRQEFDKVFEKVPDYKIKPEKVRYDEVKIQDSHFTFVPPRTEILAGKEAAGGGCATGTPEFPFGNPVPPSMRAVRIEDLSSVDINWRMLTLARPKTKLEEDIFSRFCTNDFPAGATPAGHPFFRTVRYDEVKIQDSHFTFVPPRAEILAGKEAAGGGCATGTPEFPFGNPVPPSMRAVRIEDLSSVDINWRMLTLARPKTKLEEDIFSRFVALDKMKRKTRQAEGDQVPPLKQLIQGKTGKGKNAKSAGRAGGGAGGAVPETRFPSCKDCGEELCSGACKASH</sequence>
<evidence type="ECO:0000313" key="3">
    <source>
        <dbReference type="Proteomes" id="UP000678499"/>
    </source>
</evidence>
<dbReference type="OrthoDB" id="8250201at2759"/>
<evidence type="ECO:0000313" key="2">
    <source>
        <dbReference type="EMBL" id="CAD7279135.1"/>
    </source>
</evidence>
<feature type="region of interest" description="Disordered" evidence="1">
    <location>
        <begin position="263"/>
        <end position="289"/>
    </location>
</feature>
<dbReference type="Proteomes" id="UP000678499">
    <property type="component" value="Unassembled WGS sequence"/>
</dbReference>
<organism evidence="2">
    <name type="scientific">Notodromas monacha</name>
    <dbReference type="NCBI Taxonomy" id="399045"/>
    <lineage>
        <taxon>Eukaryota</taxon>
        <taxon>Metazoa</taxon>
        <taxon>Ecdysozoa</taxon>
        <taxon>Arthropoda</taxon>
        <taxon>Crustacea</taxon>
        <taxon>Oligostraca</taxon>
        <taxon>Ostracoda</taxon>
        <taxon>Podocopa</taxon>
        <taxon>Podocopida</taxon>
        <taxon>Cypridocopina</taxon>
        <taxon>Cypridoidea</taxon>
        <taxon>Cyprididae</taxon>
        <taxon>Notodromas</taxon>
    </lineage>
</organism>
<dbReference type="EMBL" id="CAJPEX010001496">
    <property type="protein sequence ID" value="CAG0919287.1"/>
    <property type="molecule type" value="Genomic_DNA"/>
</dbReference>
<proteinExistence type="predicted"/>
<reference evidence="2" key="1">
    <citation type="submission" date="2020-11" db="EMBL/GenBank/DDBJ databases">
        <authorList>
            <person name="Tran Van P."/>
        </authorList>
    </citation>
    <scope>NUCLEOTIDE SEQUENCE</scope>
</reference>
<dbReference type="EMBL" id="OA883533">
    <property type="protein sequence ID" value="CAD7279135.1"/>
    <property type="molecule type" value="Genomic_DNA"/>
</dbReference>
<keyword evidence="3" id="KW-1185">Reference proteome</keyword>
<gene>
    <name evidence="2" type="ORF">NMOB1V02_LOCUS6817</name>
</gene>
<protein>
    <submittedName>
        <fullName evidence="2">Uncharacterized protein</fullName>
    </submittedName>
</protein>
<evidence type="ECO:0000256" key="1">
    <source>
        <dbReference type="SAM" id="MobiDB-lite"/>
    </source>
</evidence>
<accession>A0A7R9BPK3</accession>
<dbReference type="AlphaFoldDB" id="A0A7R9BPK3"/>
<name>A0A7R9BPK3_9CRUS</name>